<dbReference type="PANTHER" id="PTHR31061">
    <property type="entry name" value="LD22376P"/>
    <property type="match status" value="1"/>
</dbReference>
<dbReference type="EMBL" id="JACOIJ010000002">
    <property type="protein sequence ID" value="MBD1428361.1"/>
    <property type="molecule type" value="Genomic_DNA"/>
</dbReference>
<accession>A0ABR7YAN4</accession>
<keyword evidence="3" id="KW-1185">Reference proteome</keyword>
<protein>
    <submittedName>
        <fullName evidence="2">DUF1624 domain-containing protein</fullName>
    </submittedName>
</protein>
<feature type="transmembrane region" description="Helical" evidence="1">
    <location>
        <begin position="248"/>
        <end position="271"/>
    </location>
</feature>
<comment type="caution">
    <text evidence="2">The sequence shown here is derived from an EMBL/GenBank/DDBJ whole genome shotgun (WGS) entry which is preliminary data.</text>
</comment>
<organism evidence="2 3">
    <name type="scientific">Sphingobacterium litopenaei</name>
    <dbReference type="NCBI Taxonomy" id="2763500"/>
    <lineage>
        <taxon>Bacteria</taxon>
        <taxon>Pseudomonadati</taxon>
        <taxon>Bacteroidota</taxon>
        <taxon>Sphingobacteriia</taxon>
        <taxon>Sphingobacteriales</taxon>
        <taxon>Sphingobacteriaceae</taxon>
        <taxon>Sphingobacterium</taxon>
    </lineage>
</organism>
<name>A0ABR7YAN4_9SPHI</name>
<keyword evidence="1" id="KW-0812">Transmembrane</keyword>
<feature type="transmembrane region" description="Helical" evidence="1">
    <location>
        <begin position="48"/>
        <end position="65"/>
    </location>
</feature>
<reference evidence="2 3" key="1">
    <citation type="submission" date="2020-08" db="EMBL/GenBank/DDBJ databases">
        <title>Sphingobacterium sp. DN04309 isolated from aquaculture water.</title>
        <authorList>
            <person name="Zhang M."/>
        </authorList>
    </citation>
    <scope>NUCLEOTIDE SEQUENCE [LARGE SCALE GENOMIC DNA]</scope>
    <source>
        <strain evidence="2 3">DN04309</strain>
    </source>
</reference>
<proteinExistence type="predicted"/>
<feature type="transmembrane region" description="Helical" evidence="1">
    <location>
        <begin position="85"/>
        <end position="103"/>
    </location>
</feature>
<feature type="transmembrane region" description="Helical" evidence="1">
    <location>
        <begin position="123"/>
        <end position="143"/>
    </location>
</feature>
<evidence type="ECO:0000313" key="3">
    <source>
        <dbReference type="Proteomes" id="UP000651271"/>
    </source>
</evidence>
<keyword evidence="1" id="KW-0472">Membrane</keyword>
<feature type="transmembrane region" description="Helical" evidence="1">
    <location>
        <begin position="323"/>
        <end position="341"/>
    </location>
</feature>
<dbReference type="PANTHER" id="PTHR31061:SF24">
    <property type="entry name" value="LD22376P"/>
    <property type="match status" value="1"/>
</dbReference>
<feature type="transmembrane region" description="Helical" evidence="1">
    <location>
        <begin position="12"/>
        <end position="33"/>
    </location>
</feature>
<evidence type="ECO:0000256" key="1">
    <source>
        <dbReference type="SAM" id="Phobius"/>
    </source>
</evidence>
<dbReference type="RefSeq" id="WP_190301278.1">
    <property type="nucleotide sequence ID" value="NZ_JACOIJ010000002.1"/>
</dbReference>
<sequence>MKQRYYSLDVFRGATVALMIMVNNPGTWGIMFAPLKHAPWHGCTPTDLVFPFFLFAVGNAMSFVIPRLQEAGDAIFWKKVIKRTILIFLIGLGLNWFPFVQWIDGTLQFREWMSSVDPTKGVRILGVLQRIAIAYFFASILAYYFKPRTLIYISALILFGYWGICAALGGEDPYSLAGWFGTEIDKNILGVPHMYKGEGVPFDPEGLMSALPAVVQVVFGYLIGVFIKKQGQVDWLWTKVPASNEPHFKLLSGLFVTGFILIVLGWAWSLGFPINKKIWTSSYVLYTTGLGIMTIGGMIWYIEVQGVKNWLTKFFDVFGKNPLFIFVLSGLFPKAMALIRIPNGLSDAGEQLYITPLSWFYQNVCAQMPGVPEIGSLVYSLLFLALMWIIGYFMDKKGIYVKV</sequence>
<feature type="transmembrane region" description="Helical" evidence="1">
    <location>
        <begin position="377"/>
        <end position="394"/>
    </location>
</feature>
<feature type="transmembrane region" description="Helical" evidence="1">
    <location>
        <begin position="283"/>
        <end position="302"/>
    </location>
</feature>
<gene>
    <name evidence="2" type="ORF">H8B04_02070</name>
</gene>
<feature type="transmembrane region" description="Helical" evidence="1">
    <location>
        <begin position="150"/>
        <end position="170"/>
    </location>
</feature>
<dbReference type="Proteomes" id="UP000651271">
    <property type="component" value="Unassembled WGS sequence"/>
</dbReference>
<feature type="transmembrane region" description="Helical" evidence="1">
    <location>
        <begin position="207"/>
        <end position="227"/>
    </location>
</feature>
<evidence type="ECO:0000313" key="2">
    <source>
        <dbReference type="EMBL" id="MBD1428361.1"/>
    </source>
</evidence>
<keyword evidence="1" id="KW-1133">Transmembrane helix</keyword>